<gene>
    <name evidence="15" type="primary">nadB</name>
    <name evidence="15" type="ORF">NF867_16035</name>
</gene>
<keyword evidence="6 12" id="KW-0662">Pyridine nucleotide biosynthesis</keyword>
<dbReference type="Gene3D" id="1.20.58.100">
    <property type="entry name" value="Fumarate reductase/succinate dehydrogenase flavoprotein-like, C-terminal domain"/>
    <property type="match status" value="1"/>
</dbReference>
<name>A0A9X2JGF0_9SPHI</name>
<evidence type="ECO:0000256" key="2">
    <source>
        <dbReference type="ARBA" id="ARBA00004950"/>
    </source>
</evidence>
<keyword evidence="7 12" id="KW-0274">FAD</keyword>
<dbReference type="GO" id="GO:0005737">
    <property type="term" value="C:cytoplasm"/>
    <property type="evidence" value="ECO:0007669"/>
    <property type="project" value="UniProtKB-SubCell"/>
</dbReference>
<keyword evidence="5 12" id="KW-0285">Flavoprotein</keyword>
<evidence type="ECO:0000256" key="7">
    <source>
        <dbReference type="ARBA" id="ARBA00022827"/>
    </source>
</evidence>
<dbReference type="InterPro" id="IPR027477">
    <property type="entry name" value="Succ_DH/fumarate_Rdtase_cat_sf"/>
</dbReference>
<dbReference type="EC" id="1.4.3.16" evidence="4 10"/>
<dbReference type="PANTHER" id="PTHR42716:SF2">
    <property type="entry name" value="L-ASPARTATE OXIDASE, CHLOROPLASTIC"/>
    <property type="match status" value="1"/>
</dbReference>
<dbReference type="Pfam" id="PF00890">
    <property type="entry name" value="FAD_binding_2"/>
    <property type="match status" value="1"/>
</dbReference>
<evidence type="ECO:0000259" key="13">
    <source>
        <dbReference type="Pfam" id="PF00890"/>
    </source>
</evidence>
<dbReference type="Pfam" id="PF02910">
    <property type="entry name" value="Succ_DH_flav_C"/>
    <property type="match status" value="1"/>
</dbReference>
<dbReference type="InterPro" id="IPR015939">
    <property type="entry name" value="Fum_Rdtase/Succ_DH_flav-like_C"/>
</dbReference>
<evidence type="ECO:0000256" key="10">
    <source>
        <dbReference type="NCBIfam" id="TIGR00551"/>
    </source>
</evidence>
<dbReference type="EMBL" id="JAMWYS010000057">
    <property type="protein sequence ID" value="MCO4294371.1"/>
    <property type="molecule type" value="Genomic_DNA"/>
</dbReference>
<dbReference type="Proteomes" id="UP001155182">
    <property type="component" value="Unassembled WGS sequence"/>
</dbReference>
<keyword evidence="8 12" id="KW-0560">Oxidoreductase</keyword>
<evidence type="ECO:0000256" key="4">
    <source>
        <dbReference type="ARBA" id="ARBA00012173"/>
    </source>
</evidence>
<dbReference type="PANTHER" id="PTHR42716">
    <property type="entry name" value="L-ASPARTATE OXIDASE"/>
    <property type="match status" value="1"/>
</dbReference>
<dbReference type="NCBIfam" id="TIGR00551">
    <property type="entry name" value="nadB"/>
    <property type="match status" value="1"/>
</dbReference>
<dbReference type="GO" id="GO:0008734">
    <property type="term" value="F:L-aspartate oxidase activity"/>
    <property type="evidence" value="ECO:0007669"/>
    <property type="project" value="UniProtKB-UniRule"/>
</dbReference>
<dbReference type="InterPro" id="IPR037099">
    <property type="entry name" value="Fum_R/Succ_DH_flav-like_C_sf"/>
</dbReference>
<dbReference type="InterPro" id="IPR005288">
    <property type="entry name" value="NadB"/>
</dbReference>
<keyword evidence="16" id="KW-1185">Reference proteome</keyword>
<comment type="catalytic activity">
    <reaction evidence="9">
        <text>L-aspartate + O2 = iminosuccinate + H2O2</text>
        <dbReference type="Rhea" id="RHEA:25876"/>
        <dbReference type="ChEBI" id="CHEBI:15379"/>
        <dbReference type="ChEBI" id="CHEBI:16240"/>
        <dbReference type="ChEBI" id="CHEBI:29991"/>
        <dbReference type="ChEBI" id="CHEBI:77875"/>
        <dbReference type="EC" id="1.4.3.16"/>
    </reaction>
    <physiologicalReaction direction="left-to-right" evidence="9">
        <dbReference type="Rhea" id="RHEA:25877"/>
    </physiologicalReaction>
</comment>
<feature type="domain" description="FAD-dependent oxidoreductase 2 FAD-binding" evidence="13">
    <location>
        <begin position="5"/>
        <end position="389"/>
    </location>
</feature>
<comment type="pathway">
    <text evidence="2 12">Cofactor biosynthesis; NAD(+) biosynthesis; iminoaspartate from L-aspartate (oxidase route): step 1/1.</text>
</comment>
<comment type="subcellular location">
    <subcellularLocation>
        <location evidence="12">Cytoplasm</location>
    </subcellularLocation>
</comment>
<dbReference type="PIRSF" id="PIRSF000171">
    <property type="entry name" value="SDHA_APRA_LASPO"/>
    <property type="match status" value="1"/>
</dbReference>
<dbReference type="PRINTS" id="PR00368">
    <property type="entry name" value="FADPNR"/>
</dbReference>
<dbReference type="SUPFAM" id="SSF51905">
    <property type="entry name" value="FAD/NAD(P)-binding domain"/>
    <property type="match status" value="1"/>
</dbReference>
<evidence type="ECO:0000256" key="9">
    <source>
        <dbReference type="ARBA" id="ARBA00048305"/>
    </source>
</evidence>
<evidence type="ECO:0000256" key="12">
    <source>
        <dbReference type="RuleBase" id="RU362049"/>
    </source>
</evidence>
<dbReference type="FunFam" id="3.90.700.10:FF:000002">
    <property type="entry name" value="L-aspartate oxidase"/>
    <property type="match status" value="1"/>
</dbReference>
<comment type="similarity">
    <text evidence="3 12">Belongs to the FAD-dependent oxidoreductase 2 family. NadB subfamily.</text>
</comment>
<dbReference type="SUPFAM" id="SSF56425">
    <property type="entry name" value="Succinate dehydrogenase/fumarate reductase flavoprotein, catalytic domain"/>
    <property type="match status" value="1"/>
</dbReference>
<dbReference type="AlphaFoldDB" id="A0A9X2JGF0"/>
<feature type="domain" description="Fumarate reductase/succinate dehydrogenase flavoprotein-like C-terminal" evidence="14">
    <location>
        <begin position="438"/>
        <end position="524"/>
    </location>
</feature>
<dbReference type="InterPro" id="IPR003953">
    <property type="entry name" value="FAD-dep_OxRdtase_2_FAD-bd"/>
</dbReference>
<dbReference type="PRINTS" id="PR00411">
    <property type="entry name" value="PNDRDTASEI"/>
</dbReference>
<evidence type="ECO:0000256" key="1">
    <source>
        <dbReference type="ARBA" id="ARBA00001974"/>
    </source>
</evidence>
<protein>
    <recommendedName>
        <fullName evidence="4 10">L-aspartate oxidase</fullName>
        <ecNumber evidence="4 10">1.4.3.16</ecNumber>
    </recommendedName>
</protein>
<dbReference type="FunFam" id="1.20.58.100:FF:000002">
    <property type="entry name" value="L-aspartate oxidase"/>
    <property type="match status" value="1"/>
</dbReference>
<comment type="cofactor">
    <cofactor evidence="1 12">
        <name>FAD</name>
        <dbReference type="ChEBI" id="CHEBI:57692"/>
    </cofactor>
</comment>
<evidence type="ECO:0000256" key="8">
    <source>
        <dbReference type="ARBA" id="ARBA00023002"/>
    </source>
</evidence>
<dbReference type="Gene3D" id="3.90.700.10">
    <property type="entry name" value="Succinate dehydrogenase/fumarate reductase flavoprotein, catalytic domain"/>
    <property type="match status" value="1"/>
</dbReference>
<dbReference type="RefSeq" id="WP_252589405.1">
    <property type="nucleotide sequence ID" value="NZ_JAMWYS010000057.1"/>
</dbReference>
<evidence type="ECO:0000256" key="11">
    <source>
        <dbReference type="PIRSR" id="PIRSR000171-1"/>
    </source>
</evidence>
<comment type="caution">
    <text evidence="15">The sequence shown here is derived from an EMBL/GenBank/DDBJ whole genome shotgun (WGS) entry which is preliminary data.</text>
</comment>
<reference evidence="15" key="1">
    <citation type="submission" date="2022-06" db="EMBL/GenBank/DDBJ databases">
        <title>Solitalea sp. MAHUQ-68 isolated from rhizospheric soil.</title>
        <authorList>
            <person name="Huq M.A."/>
        </authorList>
    </citation>
    <scope>NUCLEOTIDE SEQUENCE</scope>
    <source>
        <strain evidence="15">MAHUQ-68</strain>
    </source>
</reference>
<comment type="function">
    <text evidence="12">Catalyzes the oxidation of L-aspartate to iminoaspartate.</text>
</comment>
<evidence type="ECO:0000256" key="6">
    <source>
        <dbReference type="ARBA" id="ARBA00022642"/>
    </source>
</evidence>
<accession>A0A9X2JGF0</accession>
<dbReference type="Gene3D" id="3.50.50.60">
    <property type="entry name" value="FAD/NAD(P)-binding domain"/>
    <property type="match status" value="1"/>
</dbReference>
<dbReference type="SUPFAM" id="SSF46977">
    <property type="entry name" value="Succinate dehydrogenase/fumarate reductase flavoprotein C-terminal domain"/>
    <property type="match status" value="1"/>
</dbReference>
<dbReference type="GO" id="GO:0034628">
    <property type="term" value="P:'de novo' NAD+ biosynthetic process from L-aspartate"/>
    <property type="evidence" value="ECO:0007669"/>
    <property type="project" value="TreeGrafter"/>
</dbReference>
<organism evidence="15 16">
    <name type="scientific">Solitalea agri</name>
    <dbReference type="NCBI Taxonomy" id="2953739"/>
    <lineage>
        <taxon>Bacteria</taxon>
        <taxon>Pseudomonadati</taxon>
        <taxon>Bacteroidota</taxon>
        <taxon>Sphingobacteriia</taxon>
        <taxon>Sphingobacteriales</taxon>
        <taxon>Sphingobacteriaceae</taxon>
        <taxon>Solitalea</taxon>
    </lineage>
</organism>
<evidence type="ECO:0000313" key="15">
    <source>
        <dbReference type="EMBL" id="MCO4294371.1"/>
    </source>
</evidence>
<sequence length="529" mass="59304">MKKVDFLVIGSGIAGLSFALKAAKHGSVCIVTKSNEDESNTKYAQGGVAVVVDKSDSFDKHIQDTLIAGDGLCDQDIVEIVVKEGPERIREIIDYGTNFDKTRSGTFDLAKEGGHSEHRVLHYKDITGFEIERALLEQIHKHPNIEILTHYFAVDLITQHHLGGVVDKKSTDITCYGVYALNTNTNKVEKILSKITLMASGGAGHIYSNTTNPVIATGDGIAMVYRAKGKVRNMEFIQFHPTALYHPGEYPSFLISEAVRGAGGVLKNRKGEEFMELYDERKSLAPRDIVARAIDAEMKKSGDDFVYLDIRHVAKEELLRHFPNIYAKCLSIGVDMSKDMIPVVPAAHYMCGGILVDEFGKSSIRRLYACGECSSTGLHGANRLASNSLLEALVFAERSYQSAVSYFESVNFQLDIPEWNDTNTVKSNEDILVTHNIREMQRLMSDYVGIVRSDFRLERAKRRLELLHNETESFYKSTKLSMKLCELRNLIQVSFLVIKGAIMRKESRGLHYTTDYPEKEINNIHDTTF</sequence>
<proteinExistence type="inferred from homology"/>
<evidence type="ECO:0000259" key="14">
    <source>
        <dbReference type="Pfam" id="PF02910"/>
    </source>
</evidence>
<evidence type="ECO:0000256" key="3">
    <source>
        <dbReference type="ARBA" id="ARBA00008562"/>
    </source>
</evidence>
<dbReference type="InterPro" id="IPR036188">
    <property type="entry name" value="FAD/NAD-bd_sf"/>
</dbReference>
<dbReference type="NCBIfam" id="NF006567">
    <property type="entry name" value="PRK09077.1"/>
    <property type="match status" value="1"/>
</dbReference>
<evidence type="ECO:0000256" key="5">
    <source>
        <dbReference type="ARBA" id="ARBA00022630"/>
    </source>
</evidence>
<feature type="active site" description="Proton acceptor" evidence="11">
    <location>
        <position position="287"/>
    </location>
</feature>
<evidence type="ECO:0000313" key="16">
    <source>
        <dbReference type="Proteomes" id="UP001155182"/>
    </source>
</evidence>